<dbReference type="PANTHER" id="PTHR36037:SF1">
    <property type="entry name" value="RNA-DIRECTED DNA POLYMERASE (REVERSE TRANSCRIPTASE)-RELATED FAMILY PROTEIN"/>
    <property type="match status" value="1"/>
</dbReference>
<dbReference type="OrthoDB" id="1927690at2759"/>
<evidence type="ECO:0000313" key="3">
    <source>
        <dbReference type="Proteomes" id="UP000195402"/>
    </source>
</evidence>
<sequence>MGDRLETLPSSEPLDLESTLSRIRDLSEIQRSCNDVSDFSSSESEKLLKDCIAHFESRVKQITPDISDFRSLGSEDLDAYIDNAKKELNLVQAENLKISDEIEVLTGTYIEDYPRLEKDLEELNYSLKFVESQGIDELQMGSRVECSLSTEHRGSSMNVHEDYNFEVWDLDNQIEKTKVTLSSLQDIDDVTKRVEAIGQIQDMLSGLKVIEFEGNCIRLSVKTFIPTLEGLLYHQNMEYATEPLVVDHELLIELMDGTLELRNVEIFPNDVFIGEVVDAAKSLRYVSLLLSFILRTRSSLAWFVGKVQTRIILCNLRRLLVKDASISRYSFEYSDKDETIIAHVAGGINAFIKIPQSWPIANSALKLISLVSSDNHSKGISLSFLCKVQELANSLDVQRRQNLSNFSDAIDEILVQQMCSELQSDSTAHDHEHRKSSYSPTPAKYGINGWYMSSWAS</sequence>
<keyword evidence="1" id="KW-0175">Coiled coil</keyword>
<organism evidence="2 3">
    <name type="scientific">Macleaya cordata</name>
    <name type="common">Five-seeded plume-poppy</name>
    <name type="synonym">Bocconia cordata</name>
    <dbReference type="NCBI Taxonomy" id="56857"/>
    <lineage>
        <taxon>Eukaryota</taxon>
        <taxon>Viridiplantae</taxon>
        <taxon>Streptophyta</taxon>
        <taxon>Embryophyta</taxon>
        <taxon>Tracheophyta</taxon>
        <taxon>Spermatophyta</taxon>
        <taxon>Magnoliopsida</taxon>
        <taxon>Ranunculales</taxon>
        <taxon>Papaveraceae</taxon>
        <taxon>Papaveroideae</taxon>
        <taxon>Macleaya</taxon>
    </lineage>
</organism>
<feature type="coiled-coil region" evidence="1">
    <location>
        <begin position="74"/>
        <end position="133"/>
    </location>
</feature>
<evidence type="ECO:0000313" key="2">
    <source>
        <dbReference type="EMBL" id="OVA03804.1"/>
    </source>
</evidence>
<comment type="caution">
    <text evidence="2">The sequence shown here is derived from an EMBL/GenBank/DDBJ whole genome shotgun (WGS) entry which is preliminary data.</text>
</comment>
<dbReference type="EMBL" id="MVGT01003512">
    <property type="protein sequence ID" value="OVA03804.1"/>
    <property type="molecule type" value="Genomic_DNA"/>
</dbReference>
<keyword evidence="3" id="KW-1185">Reference proteome</keyword>
<dbReference type="AlphaFoldDB" id="A0A200Q014"/>
<name>A0A200Q014_MACCD</name>
<accession>A0A200Q014</accession>
<dbReference type="InParanoid" id="A0A200Q014"/>
<reference evidence="2 3" key="1">
    <citation type="journal article" date="2017" name="Mol. Plant">
        <title>The Genome of Medicinal Plant Macleaya cordata Provides New Insights into Benzylisoquinoline Alkaloids Metabolism.</title>
        <authorList>
            <person name="Liu X."/>
            <person name="Liu Y."/>
            <person name="Huang P."/>
            <person name="Ma Y."/>
            <person name="Qing Z."/>
            <person name="Tang Q."/>
            <person name="Cao H."/>
            <person name="Cheng P."/>
            <person name="Zheng Y."/>
            <person name="Yuan Z."/>
            <person name="Zhou Y."/>
            <person name="Liu J."/>
            <person name="Tang Z."/>
            <person name="Zhuo Y."/>
            <person name="Zhang Y."/>
            <person name="Yu L."/>
            <person name="Huang J."/>
            <person name="Yang P."/>
            <person name="Peng Q."/>
            <person name="Zhang J."/>
            <person name="Jiang W."/>
            <person name="Zhang Z."/>
            <person name="Lin K."/>
            <person name="Ro D.K."/>
            <person name="Chen X."/>
            <person name="Xiong X."/>
            <person name="Shang Y."/>
            <person name="Huang S."/>
            <person name="Zeng J."/>
        </authorList>
    </citation>
    <scope>NUCLEOTIDE SEQUENCE [LARGE SCALE GENOMIC DNA]</scope>
    <source>
        <strain evidence="3">cv. BLH2017</strain>
        <tissue evidence="2">Root</tissue>
    </source>
</reference>
<gene>
    <name evidence="2" type="ORF">BVC80_8097g5</name>
</gene>
<proteinExistence type="predicted"/>
<dbReference type="Proteomes" id="UP000195402">
    <property type="component" value="Unassembled WGS sequence"/>
</dbReference>
<dbReference type="OMA" id="FPNDVFI"/>
<dbReference type="PANTHER" id="PTHR36037">
    <property type="entry name" value="RNA-DIRECTED DNA POLYMERASE (REVERSE TRANSCRIPTASE)-RELATED FAMILY PROTEIN"/>
    <property type="match status" value="1"/>
</dbReference>
<evidence type="ECO:0000256" key="1">
    <source>
        <dbReference type="SAM" id="Coils"/>
    </source>
</evidence>
<dbReference type="STRING" id="56857.A0A200Q014"/>
<protein>
    <submittedName>
        <fullName evidence="2">Uncharacterized protein</fullName>
    </submittedName>
</protein>